<dbReference type="OrthoDB" id="626362at2"/>
<dbReference type="InterPro" id="IPR024026">
    <property type="entry name" value="3'-RNA_MeTfrase_Hen1_bac"/>
</dbReference>
<comment type="caution">
    <text evidence="15">The sequence shown here is derived from an EMBL/GenBank/DDBJ whole genome shotgun (WGS) entry which is preliminary data.</text>
</comment>
<comment type="cofactor">
    <cofactor evidence="1">
        <name>Mg(2+)</name>
        <dbReference type="ChEBI" id="CHEBI:18420"/>
    </cofactor>
</comment>
<dbReference type="EC" id="2.1.1.386" evidence="11"/>
<dbReference type="GO" id="GO:0001510">
    <property type="term" value="P:RNA methylation"/>
    <property type="evidence" value="ECO:0007669"/>
    <property type="project" value="InterPro"/>
</dbReference>
<accession>A0A246FGP0</accession>
<dbReference type="PANTHER" id="PTHR21404:SF3">
    <property type="entry name" value="SMALL RNA 2'-O-METHYLTRANSFERASE"/>
    <property type="match status" value="1"/>
</dbReference>
<dbReference type="Gene3D" id="3.30.1610.20">
    <property type="entry name" value="Hen1, N-terminal domain"/>
    <property type="match status" value="1"/>
</dbReference>
<dbReference type="CDD" id="cd02440">
    <property type="entry name" value="AdoMet_MTases"/>
    <property type="match status" value="1"/>
</dbReference>
<dbReference type="InterPro" id="IPR024740">
    <property type="entry name" value="Hen1_N"/>
</dbReference>
<evidence type="ECO:0000259" key="14">
    <source>
        <dbReference type="Pfam" id="PF12623"/>
    </source>
</evidence>
<keyword evidence="4 15" id="KW-0489">Methyltransferase</keyword>
<evidence type="ECO:0000313" key="16">
    <source>
        <dbReference type="Proteomes" id="UP000197277"/>
    </source>
</evidence>
<organism evidence="15 16">
    <name type="scientific">Hymenobacter amundsenii</name>
    <dbReference type="NCBI Taxonomy" id="2006685"/>
    <lineage>
        <taxon>Bacteria</taxon>
        <taxon>Pseudomonadati</taxon>
        <taxon>Bacteroidota</taxon>
        <taxon>Cytophagia</taxon>
        <taxon>Cytophagales</taxon>
        <taxon>Hymenobacteraceae</taxon>
        <taxon>Hymenobacter</taxon>
    </lineage>
</organism>
<comment type="catalytic activity">
    <reaction evidence="12">
        <text>small RNA 3'-end nucleotide + S-adenosyl-L-methionine = small RNA 3'-end 2'-O-methylnucleotide + S-adenosyl-L-homocysteine + H(+)</text>
        <dbReference type="Rhea" id="RHEA:37887"/>
        <dbReference type="Rhea" id="RHEA-COMP:10415"/>
        <dbReference type="Rhea" id="RHEA-COMP:10416"/>
        <dbReference type="ChEBI" id="CHEBI:15378"/>
        <dbReference type="ChEBI" id="CHEBI:57856"/>
        <dbReference type="ChEBI" id="CHEBI:59789"/>
        <dbReference type="ChEBI" id="CHEBI:74896"/>
        <dbReference type="ChEBI" id="CHEBI:74898"/>
        <dbReference type="EC" id="2.1.1.386"/>
    </reaction>
</comment>
<dbReference type="Pfam" id="PF08242">
    <property type="entry name" value="Methyltransf_12"/>
    <property type="match status" value="1"/>
</dbReference>
<dbReference type="AlphaFoldDB" id="A0A246FGP0"/>
<dbReference type="Pfam" id="PF12623">
    <property type="entry name" value="Hen1_L"/>
    <property type="match status" value="1"/>
</dbReference>
<proteinExistence type="inferred from homology"/>
<protein>
    <recommendedName>
        <fullName evidence="3">Small RNA 2'-O-methyltransferase</fullName>
        <ecNumber evidence="11">2.1.1.386</ecNumber>
    </recommendedName>
</protein>
<keyword evidence="6" id="KW-0949">S-adenosyl-L-methionine</keyword>
<keyword evidence="7" id="KW-0479">Metal-binding</keyword>
<evidence type="ECO:0000256" key="6">
    <source>
        <dbReference type="ARBA" id="ARBA00022691"/>
    </source>
</evidence>
<evidence type="ECO:0000256" key="5">
    <source>
        <dbReference type="ARBA" id="ARBA00022679"/>
    </source>
</evidence>
<keyword evidence="9" id="KW-0694">RNA-binding</keyword>
<dbReference type="NCBIfam" id="TIGR04074">
    <property type="entry name" value="bacter_Hen1"/>
    <property type="match status" value="1"/>
</dbReference>
<dbReference type="InterPro" id="IPR013217">
    <property type="entry name" value="Methyltransf_12"/>
</dbReference>
<evidence type="ECO:0000256" key="12">
    <source>
        <dbReference type="ARBA" id="ARBA00048418"/>
    </source>
</evidence>
<feature type="domain" description="Hen1 N-terminal" evidence="14">
    <location>
        <begin position="1"/>
        <end position="242"/>
    </location>
</feature>
<evidence type="ECO:0000259" key="13">
    <source>
        <dbReference type="Pfam" id="PF08242"/>
    </source>
</evidence>
<dbReference type="PANTHER" id="PTHR21404">
    <property type="entry name" value="HEN1"/>
    <property type="match status" value="1"/>
</dbReference>
<dbReference type="RefSeq" id="WP_088465845.1">
    <property type="nucleotide sequence ID" value="NZ_NIRR01000047.1"/>
</dbReference>
<evidence type="ECO:0000256" key="3">
    <source>
        <dbReference type="ARBA" id="ARBA00021330"/>
    </source>
</evidence>
<evidence type="ECO:0000256" key="9">
    <source>
        <dbReference type="ARBA" id="ARBA00022884"/>
    </source>
</evidence>
<dbReference type="InterPro" id="IPR029063">
    <property type="entry name" value="SAM-dependent_MTases_sf"/>
</dbReference>
<evidence type="ECO:0000313" key="15">
    <source>
        <dbReference type="EMBL" id="OWP61710.1"/>
    </source>
</evidence>
<evidence type="ECO:0000256" key="7">
    <source>
        <dbReference type="ARBA" id="ARBA00022723"/>
    </source>
</evidence>
<dbReference type="InterPro" id="IPR038546">
    <property type="entry name" value="Hen1_N_sf"/>
</dbReference>
<dbReference type="Gene3D" id="3.40.50.150">
    <property type="entry name" value="Vaccinia Virus protein VP39"/>
    <property type="match status" value="1"/>
</dbReference>
<dbReference type="GO" id="GO:0031047">
    <property type="term" value="P:regulatory ncRNA-mediated gene silencing"/>
    <property type="evidence" value="ECO:0007669"/>
    <property type="project" value="UniProtKB-KW"/>
</dbReference>
<evidence type="ECO:0000256" key="8">
    <source>
        <dbReference type="ARBA" id="ARBA00022842"/>
    </source>
</evidence>
<evidence type="ECO:0000256" key="2">
    <source>
        <dbReference type="ARBA" id="ARBA00009026"/>
    </source>
</evidence>
<comment type="similarity">
    <text evidence="2">Belongs to the methyltransferase superfamily. HEN1 family.</text>
</comment>
<dbReference type="GO" id="GO:0090486">
    <property type="term" value="F:small RNA 2'-O-methyltransferase activity"/>
    <property type="evidence" value="ECO:0007669"/>
    <property type="project" value="UniProtKB-EC"/>
</dbReference>
<dbReference type="EMBL" id="NIRR01000047">
    <property type="protein sequence ID" value="OWP61710.1"/>
    <property type="molecule type" value="Genomic_DNA"/>
</dbReference>
<evidence type="ECO:0000256" key="4">
    <source>
        <dbReference type="ARBA" id="ARBA00022603"/>
    </source>
</evidence>
<sequence length="480" mass="53401">MLLTITTTYSPATDLGYLLHKNPARLQSLEIAGGQAHIFYPEATAERCTAALLLDLDPVGLVRGRAGSSGDGFALEQYVNDRPYVASSFLSAALSKAFGTAMNGTCKDRPNLPEQALPLEVKVAVVSAPGPDWPRRLFEPLGYDVQLETTPLDPTRPEWGDSRYYTLQLRHAGLRLQDVLTHLYVLLPVLDNDKHYYVGENEAEKLLRKGADWLPQHPERDFITRRYLRYLAAYVNPTLKRLLEDEEGAEPTLEAEPVDASAITAPVTAETVAADSPEPKLSLHDQRLQQVADEIYQLGPKRVLDLGCGEGKLLRLLLRQPKIEFILGMDVSHQALSRAAQRLHLDEMPPRQRARLDLIQGSLLYRDERLAGFDAAALVEVIEHLDENRLAALEGVVFGQARPAHVFVTSPNADYNQLFEKLNAGEFRHTDHRFEWTRAEFAAWAAGVAERHGYQLRLESMGEEVAGVGAPSQMAVFDVA</sequence>
<dbReference type="InterPro" id="IPR026610">
    <property type="entry name" value="Hen1"/>
</dbReference>
<dbReference type="GO" id="GO:0046872">
    <property type="term" value="F:metal ion binding"/>
    <property type="evidence" value="ECO:0007669"/>
    <property type="project" value="UniProtKB-KW"/>
</dbReference>
<evidence type="ECO:0000256" key="1">
    <source>
        <dbReference type="ARBA" id="ARBA00001946"/>
    </source>
</evidence>
<dbReference type="Proteomes" id="UP000197277">
    <property type="component" value="Unassembled WGS sequence"/>
</dbReference>
<name>A0A246FGP0_9BACT</name>
<feature type="domain" description="Methyltransferase type 12" evidence="13">
    <location>
        <begin position="304"/>
        <end position="396"/>
    </location>
</feature>
<keyword evidence="5 15" id="KW-0808">Transferase</keyword>
<keyword evidence="10" id="KW-0943">RNA-mediated gene silencing</keyword>
<dbReference type="SUPFAM" id="SSF53335">
    <property type="entry name" value="S-adenosyl-L-methionine-dependent methyltransferases"/>
    <property type="match status" value="1"/>
</dbReference>
<dbReference type="GO" id="GO:0003723">
    <property type="term" value="F:RNA binding"/>
    <property type="evidence" value="ECO:0007669"/>
    <property type="project" value="UniProtKB-KW"/>
</dbReference>
<keyword evidence="16" id="KW-1185">Reference proteome</keyword>
<reference evidence="15 16" key="1">
    <citation type="submission" date="2017-06" db="EMBL/GenBank/DDBJ databases">
        <title>Hymenobacter amundsenii sp. nov. isolated from regoliths in Antarctica.</title>
        <authorList>
            <person name="Sedlacek I."/>
            <person name="Kralova S."/>
            <person name="Pantucek R."/>
            <person name="Svec P."/>
            <person name="Holochova P."/>
            <person name="Stankova E."/>
            <person name="Vrbovska V."/>
            <person name="Busse H.-J."/>
        </authorList>
    </citation>
    <scope>NUCLEOTIDE SEQUENCE [LARGE SCALE GENOMIC DNA]</scope>
    <source>
        <strain evidence="15 16">CCM 8682</strain>
    </source>
</reference>
<keyword evidence="8" id="KW-0460">Magnesium</keyword>
<evidence type="ECO:0000256" key="11">
    <source>
        <dbReference type="ARBA" id="ARBA00035025"/>
    </source>
</evidence>
<evidence type="ECO:0000256" key="10">
    <source>
        <dbReference type="ARBA" id="ARBA00023158"/>
    </source>
</evidence>
<gene>
    <name evidence="15" type="ORF">CDA63_17980</name>
</gene>